<dbReference type="Pfam" id="PF00728">
    <property type="entry name" value="Glyco_hydro_20"/>
    <property type="match status" value="1"/>
</dbReference>
<evidence type="ECO:0000313" key="6">
    <source>
        <dbReference type="EMBL" id="MBW3092044.1"/>
    </source>
</evidence>
<evidence type="ECO:0000256" key="2">
    <source>
        <dbReference type="ARBA" id="ARBA00023295"/>
    </source>
</evidence>
<dbReference type="CDD" id="cd06565">
    <property type="entry name" value="GH20_GcnA-like"/>
    <property type="match status" value="1"/>
</dbReference>
<feature type="domain" description="Glycoside hydrolase family 20 catalytic" evidence="4">
    <location>
        <begin position="133"/>
        <end position="373"/>
    </location>
</feature>
<sequence length="686" mass="75909">MTNDCMPAVLPAPRRVDMGEGRVALPLRGRINEDASVGDEGRVLAGQIAGEIERATGMRWDIAQGGRWNGFVELRRDDGMAPQSYELTVSEQGVSIVGGGFEGVRNGVQTLRQIIRQSGASLPLLHIADRPDYAVRGYYLDVTRGRVPTLDWLKQWADELCLYKYNQLQLYVEHTFRFDGMSGTWRGTDALEPKDIIAFDDYCAARGIELVPSVSTFGHLYTALRSRDLRDLGEFPEDADRPFSFIERMAHHTLNIADPRALEFSLRLIDSYLELFRTKKFNICADETFDLGKGRSRAYAERVGVATMYARYVSALCRHLSERGHEPMLWGDIALEMPEILGQLPKDAILLNWLYAPDVGDDKVRQVGESGIRQYVCPAVWGWSNLAPRSKDAWSNISRLSECGLRYGAAGFLVTDWGDFGHVNDPRLVIPGMIQGAAAAWNLAGSGGRDGMDAVGRAIDAIEYGDADARYAETLAAVDDDATFRWYNLVQYLELDDGNGGLNHGVAELLYAGDERRTAWVRSGADLAQTRARLLTVLRDRIADMPRANDDLHALLLRLPRAKDASAATKILSPLLVAVHGQMLLNTAGWIFAVRAGAIDGPEPDGLANATAKELEVWAETYAAAWRDVSRESELRRVMRLIWRCADELRTEPGSQEARGDVSENAPANALADAQTITPEAAHDVE</sequence>
<keyword evidence="1" id="KW-0378">Hydrolase</keyword>
<feature type="region of interest" description="Disordered" evidence="3">
    <location>
        <begin position="653"/>
        <end position="686"/>
    </location>
</feature>
<name>A0ABS6WEL5_9BIFI</name>
<accession>A0ABS6WEL5</accession>
<gene>
    <name evidence="6" type="ORF">KIH79_03560</name>
</gene>
<dbReference type="InterPro" id="IPR015883">
    <property type="entry name" value="Glyco_hydro_20_cat"/>
</dbReference>
<reference evidence="6 7" key="1">
    <citation type="submission" date="2021-05" db="EMBL/GenBank/DDBJ databases">
        <title>Phylogenetic classification of ten novel species belonging to the genus Bifidobacterium comprising B. colchicus sp. nov., B. abeli sp. nov., B. bicoloris sp. nov., B. guerezis sp. nov., B. rosaliae sp. nov., B. santillanensis sp. nov., B. argentati sp. nov., B. amazzoni sp. nov., B. pluviali sp. nov., and B. pinnaculum sp. nov.</title>
        <authorList>
            <person name="Lugli G.A."/>
            <person name="Ruiz Garcia L."/>
            <person name="Margolles A."/>
            <person name="Ventura M."/>
        </authorList>
    </citation>
    <scope>NUCLEOTIDE SEQUENCE [LARGE SCALE GENOMIC DNA]</scope>
    <source>
        <strain evidence="6 7">82T10</strain>
    </source>
</reference>
<comment type="caution">
    <text evidence="6">The sequence shown here is derived from an EMBL/GenBank/DDBJ whole genome shotgun (WGS) entry which is preliminary data.</text>
</comment>
<evidence type="ECO:0000313" key="7">
    <source>
        <dbReference type="Proteomes" id="UP000700815"/>
    </source>
</evidence>
<evidence type="ECO:0000259" key="4">
    <source>
        <dbReference type="Pfam" id="PF00728"/>
    </source>
</evidence>
<dbReference type="PANTHER" id="PTHR43678:SF1">
    <property type="entry name" value="BETA-N-ACETYLHEXOSAMINIDASE"/>
    <property type="match status" value="1"/>
</dbReference>
<organism evidence="6 7">
    <name type="scientific">Bifidobacterium miconis</name>
    <dbReference type="NCBI Taxonomy" id="2834435"/>
    <lineage>
        <taxon>Bacteria</taxon>
        <taxon>Bacillati</taxon>
        <taxon>Actinomycetota</taxon>
        <taxon>Actinomycetes</taxon>
        <taxon>Bifidobacteriales</taxon>
        <taxon>Bifidobacteriaceae</taxon>
        <taxon>Bifidobacterium</taxon>
    </lineage>
</organism>
<dbReference type="EMBL" id="JAHBBH010000006">
    <property type="protein sequence ID" value="MBW3092044.1"/>
    <property type="molecule type" value="Genomic_DNA"/>
</dbReference>
<dbReference type="InterPro" id="IPR015882">
    <property type="entry name" value="HEX_bac_N"/>
</dbReference>
<evidence type="ECO:0000259" key="5">
    <source>
        <dbReference type="Pfam" id="PF02838"/>
    </source>
</evidence>
<evidence type="ECO:0000256" key="1">
    <source>
        <dbReference type="ARBA" id="ARBA00022801"/>
    </source>
</evidence>
<dbReference type="Proteomes" id="UP000700815">
    <property type="component" value="Unassembled WGS sequence"/>
</dbReference>
<protein>
    <submittedName>
        <fullName evidence="6">Family 20 glycosylhydrolase</fullName>
    </submittedName>
</protein>
<dbReference type="Pfam" id="PF02838">
    <property type="entry name" value="Glyco_hydro_20b"/>
    <property type="match status" value="1"/>
</dbReference>
<keyword evidence="7" id="KW-1185">Reference proteome</keyword>
<feature type="domain" description="Beta-hexosaminidase bacterial type N-terminal" evidence="5">
    <location>
        <begin position="7"/>
        <end position="129"/>
    </location>
</feature>
<keyword evidence="2" id="KW-0326">Glycosidase</keyword>
<proteinExistence type="predicted"/>
<evidence type="ECO:0000256" key="3">
    <source>
        <dbReference type="SAM" id="MobiDB-lite"/>
    </source>
</evidence>
<dbReference type="InterPro" id="IPR052764">
    <property type="entry name" value="GH20_Enzymes"/>
</dbReference>
<dbReference type="PANTHER" id="PTHR43678">
    <property type="entry name" value="PUTATIVE (AFU_ORTHOLOGUE AFUA_2G00640)-RELATED"/>
    <property type="match status" value="1"/>
</dbReference>